<keyword evidence="1" id="KW-0812">Transmembrane</keyword>
<keyword evidence="1" id="KW-1133">Transmembrane helix</keyword>
<accession>A0A9W4E4B2</accession>
<dbReference type="Proteomes" id="UP001153328">
    <property type="component" value="Unassembled WGS sequence"/>
</dbReference>
<reference evidence="2" key="1">
    <citation type="submission" date="2021-06" db="EMBL/GenBank/DDBJ databases">
        <authorList>
            <person name="Arsene-Ploetze F."/>
        </authorList>
    </citation>
    <scope>NUCLEOTIDE SEQUENCE</scope>
    <source>
        <strain evidence="2">SBRY1</strain>
    </source>
</reference>
<proteinExistence type="predicted"/>
<dbReference type="EMBL" id="CAJVAX010000004">
    <property type="protein sequence ID" value="CAG7618259.1"/>
    <property type="molecule type" value="Genomic_DNA"/>
</dbReference>
<keyword evidence="3" id="KW-1185">Reference proteome</keyword>
<name>A0A9W4E4B2_9ACTN</name>
<keyword evidence="1" id="KW-0472">Membrane</keyword>
<feature type="transmembrane region" description="Helical" evidence="1">
    <location>
        <begin position="46"/>
        <end position="65"/>
    </location>
</feature>
<gene>
    <name evidence="2" type="ORF">SBRY_120120</name>
</gene>
<dbReference type="RefSeq" id="WP_205045983.1">
    <property type="nucleotide sequence ID" value="NZ_CAJVAX010000004.1"/>
</dbReference>
<evidence type="ECO:0000313" key="2">
    <source>
        <dbReference type="EMBL" id="CAG7618259.1"/>
    </source>
</evidence>
<sequence>MQTGPDGRRRIDLTLLPRWAQWLTAAATVAAVTSIALLAAHPSTGPAAPIAAITAAAIAFAFVAWHTRHHR</sequence>
<evidence type="ECO:0000313" key="3">
    <source>
        <dbReference type="Proteomes" id="UP001153328"/>
    </source>
</evidence>
<organism evidence="2 3">
    <name type="scientific">Actinacidiphila bryophytorum</name>
    <dbReference type="NCBI Taxonomy" id="1436133"/>
    <lineage>
        <taxon>Bacteria</taxon>
        <taxon>Bacillati</taxon>
        <taxon>Actinomycetota</taxon>
        <taxon>Actinomycetes</taxon>
        <taxon>Kitasatosporales</taxon>
        <taxon>Streptomycetaceae</taxon>
        <taxon>Actinacidiphila</taxon>
    </lineage>
</organism>
<protein>
    <submittedName>
        <fullName evidence="2">Uncharacterized protein</fullName>
    </submittedName>
</protein>
<evidence type="ECO:0000256" key="1">
    <source>
        <dbReference type="SAM" id="Phobius"/>
    </source>
</evidence>
<dbReference type="AlphaFoldDB" id="A0A9W4E4B2"/>
<feature type="transmembrane region" description="Helical" evidence="1">
    <location>
        <begin position="20"/>
        <end position="40"/>
    </location>
</feature>
<comment type="caution">
    <text evidence="2">The sequence shown here is derived from an EMBL/GenBank/DDBJ whole genome shotgun (WGS) entry which is preliminary data.</text>
</comment>